<dbReference type="Pfam" id="PF00704">
    <property type="entry name" value="Glyco_hydro_18"/>
    <property type="match status" value="1"/>
</dbReference>
<sequence>MPTSWSRPQTARLAASAGLLLAQGAVAAGFDAANNIALYWGQNSYNQAEGNLTQQSLATYCANTDVDIIPMAFAVQLTTGGGGQPVINLANSGDKCSTFNGTTTLDCPSVGDDIKTCQEKYNKTILLSIGGATYTEGGFKTEEDAVKAANLIWNTFGPVEAAGLPSNTSTGNGTDAPTRNDSTSLAGSGYNATTGPLSTGQLRTSTFGTGTARSGEPADITATPGPYANTTIARSTLGTDRAGTGRTGSLTDATATPAPYSNRTTTGASLRTGNATGTRTGPITATLLVGNMTATLILENDAVNDTAASRSSDPVYSSINTDPILPGGATGGSTDGSDAAPTTDPILPGGSTDRSGAALTTGTITSMQSYLSLTAQSYNDTQTSTPAQAQADATVRAETYLNDDDVFTTSPKTTRTTLETLTRASIAAAKTVTAETLNYDATHPKRQSMTLRPFGSSSVNGFDLDLESPTTNFLAFATRLRSLMDTHQKVHRSASPFYLTAAPQCPYPDAALNPVLSSNVIFDALFVQFYNNYCGVQSFIPNTTNQTNFNFATWDNWAKNGSANPDVKIFLGVPAGQTAAGSGYRNATELGPVLEYAKTFESFGGVMAWDASQAYANKGFLEGVKAAMGSANGTTARNSTNVSVKRARYIRRGIRGQWRPRCRDVGECL</sequence>
<feature type="domain" description="GH18" evidence="5">
    <location>
        <begin position="358"/>
        <end position="631"/>
    </location>
</feature>
<name>A0A9Q8PJH3_PASFU</name>
<dbReference type="InterPro" id="IPR001223">
    <property type="entry name" value="Glyco_hydro18_cat"/>
</dbReference>
<dbReference type="KEGG" id="ffu:CLAFUR5_13248"/>
<keyword evidence="7" id="KW-1185">Reference proteome</keyword>
<evidence type="ECO:0000256" key="2">
    <source>
        <dbReference type="ARBA" id="ARBA00023295"/>
    </source>
</evidence>
<dbReference type="OrthoDB" id="6020543at2759"/>
<evidence type="ECO:0000259" key="5">
    <source>
        <dbReference type="PROSITE" id="PS51910"/>
    </source>
</evidence>
<protein>
    <submittedName>
        <fullName evidence="6">Class III chitinase</fullName>
    </submittedName>
</protein>
<dbReference type="SUPFAM" id="SSF51445">
    <property type="entry name" value="(Trans)glycosidases"/>
    <property type="match status" value="2"/>
</dbReference>
<accession>A0A9Q8PJH3</accession>
<reference evidence="6" key="2">
    <citation type="journal article" date="2022" name="Microb. Genom.">
        <title>A chromosome-scale genome assembly of the tomato pathogen Cladosporium fulvum reveals a compartmentalized genome architecture and the presence of a dispensable chromosome.</title>
        <authorList>
            <person name="Zaccaron A.Z."/>
            <person name="Chen L.H."/>
            <person name="Samaras A."/>
            <person name="Stergiopoulos I."/>
        </authorList>
    </citation>
    <scope>NUCLEOTIDE SEQUENCE</scope>
    <source>
        <strain evidence="6">Race5_Kim</strain>
    </source>
</reference>
<reference evidence="6" key="1">
    <citation type="submission" date="2021-12" db="EMBL/GenBank/DDBJ databases">
        <authorList>
            <person name="Zaccaron A."/>
            <person name="Stergiopoulos I."/>
        </authorList>
    </citation>
    <scope>NUCLEOTIDE SEQUENCE</scope>
    <source>
        <strain evidence="6">Race5_Kim</strain>
    </source>
</reference>
<proteinExistence type="predicted"/>
<organism evidence="6 7">
    <name type="scientific">Passalora fulva</name>
    <name type="common">Tomato leaf mold</name>
    <name type="synonym">Cladosporium fulvum</name>
    <dbReference type="NCBI Taxonomy" id="5499"/>
    <lineage>
        <taxon>Eukaryota</taxon>
        <taxon>Fungi</taxon>
        <taxon>Dikarya</taxon>
        <taxon>Ascomycota</taxon>
        <taxon>Pezizomycotina</taxon>
        <taxon>Dothideomycetes</taxon>
        <taxon>Dothideomycetidae</taxon>
        <taxon>Mycosphaerellales</taxon>
        <taxon>Mycosphaerellaceae</taxon>
        <taxon>Fulvia</taxon>
    </lineage>
</organism>
<dbReference type="PROSITE" id="PS51910">
    <property type="entry name" value="GH18_2"/>
    <property type="match status" value="1"/>
</dbReference>
<feature type="region of interest" description="Disordered" evidence="3">
    <location>
        <begin position="162"/>
        <end position="202"/>
    </location>
</feature>
<dbReference type="RefSeq" id="XP_047768042.1">
    <property type="nucleotide sequence ID" value="XM_047912396.1"/>
</dbReference>
<dbReference type="EMBL" id="CP090173">
    <property type="protein sequence ID" value="UJO23676.1"/>
    <property type="molecule type" value="Genomic_DNA"/>
</dbReference>
<gene>
    <name evidence="6" type="ORF">CLAFUR5_13248</name>
</gene>
<dbReference type="Proteomes" id="UP000756132">
    <property type="component" value="Chromosome 11"/>
</dbReference>
<feature type="region of interest" description="Disordered" evidence="3">
    <location>
        <begin position="208"/>
        <end position="227"/>
    </location>
</feature>
<dbReference type="GO" id="GO:0005975">
    <property type="term" value="P:carbohydrate metabolic process"/>
    <property type="evidence" value="ECO:0007669"/>
    <property type="project" value="InterPro"/>
</dbReference>
<feature type="compositionally biased region" description="Polar residues" evidence="3">
    <location>
        <begin position="165"/>
        <end position="202"/>
    </location>
</feature>
<keyword evidence="2" id="KW-0326">Glycosidase</keyword>
<keyword evidence="1" id="KW-0378">Hydrolase</keyword>
<dbReference type="PANTHER" id="PTHR45708">
    <property type="entry name" value="ENDOCHITINASE"/>
    <property type="match status" value="1"/>
</dbReference>
<dbReference type="Gene3D" id="3.20.20.80">
    <property type="entry name" value="Glycosidases"/>
    <property type="match status" value="2"/>
</dbReference>
<dbReference type="InterPro" id="IPR050542">
    <property type="entry name" value="Glycosyl_Hydrlase18_Chitinase"/>
</dbReference>
<feature type="signal peptide" evidence="4">
    <location>
        <begin position="1"/>
        <end position="27"/>
    </location>
</feature>
<feature type="compositionally biased region" description="Polar residues" evidence="3">
    <location>
        <begin position="247"/>
        <end position="278"/>
    </location>
</feature>
<dbReference type="GeneID" id="71993126"/>
<dbReference type="AlphaFoldDB" id="A0A9Q8PJH3"/>
<dbReference type="InterPro" id="IPR017853">
    <property type="entry name" value="GH"/>
</dbReference>
<dbReference type="GO" id="GO:0004568">
    <property type="term" value="F:chitinase activity"/>
    <property type="evidence" value="ECO:0007669"/>
    <property type="project" value="TreeGrafter"/>
</dbReference>
<evidence type="ECO:0000256" key="1">
    <source>
        <dbReference type="ARBA" id="ARBA00022801"/>
    </source>
</evidence>
<evidence type="ECO:0000256" key="4">
    <source>
        <dbReference type="SAM" id="SignalP"/>
    </source>
</evidence>
<keyword evidence="4" id="KW-0732">Signal</keyword>
<feature type="region of interest" description="Disordered" evidence="3">
    <location>
        <begin position="233"/>
        <end position="278"/>
    </location>
</feature>
<evidence type="ECO:0000313" key="7">
    <source>
        <dbReference type="Proteomes" id="UP000756132"/>
    </source>
</evidence>
<evidence type="ECO:0000313" key="6">
    <source>
        <dbReference type="EMBL" id="UJO23676.1"/>
    </source>
</evidence>
<feature type="region of interest" description="Disordered" evidence="3">
    <location>
        <begin position="307"/>
        <end position="358"/>
    </location>
</feature>
<evidence type="ECO:0000256" key="3">
    <source>
        <dbReference type="SAM" id="MobiDB-lite"/>
    </source>
</evidence>
<feature type="chain" id="PRO_5040478415" evidence="4">
    <location>
        <begin position="28"/>
        <end position="669"/>
    </location>
</feature>
<dbReference type="PANTHER" id="PTHR45708:SF49">
    <property type="entry name" value="ENDOCHITINASE"/>
    <property type="match status" value="1"/>
</dbReference>
<feature type="compositionally biased region" description="Polar residues" evidence="3">
    <location>
        <begin position="307"/>
        <end position="321"/>
    </location>
</feature>
<dbReference type="GO" id="GO:0005576">
    <property type="term" value="C:extracellular region"/>
    <property type="evidence" value="ECO:0007669"/>
    <property type="project" value="TreeGrafter"/>
</dbReference>